<evidence type="ECO:0000256" key="4">
    <source>
        <dbReference type="ARBA" id="ARBA00011471"/>
    </source>
</evidence>
<sequence length="168" mass="17434">MATRIRETSGDDLAESHDINVTPFIDVVLVLLIIFMVAAPLATVDVNVDLPGSMATPAPRPETPLFLTLKSDLTLAIGNDGVPRPAFAGVLDSRTRGDKQTRLFLRADRTVGYGDLMEVMNLLRAAGYLKVALVGLETASGGTVGPAAPGTPAPGANPASAPDRSSSP</sequence>
<evidence type="ECO:0000256" key="3">
    <source>
        <dbReference type="ARBA" id="ARBA00005811"/>
    </source>
</evidence>
<evidence type="ECO:0000256" key="10">
    <source>
        <dbReference type="ARBA" id="ARBA00022927"/>
    </source>
</evidence>
<dbReference type="Proteomes" id="UP001272097">
    <property type="component" value="Unassembled WGS sequence"/>
</dbReference>
<dbReference type="PANTHER" id="PTHR30558">
    <property type="entry name" value="EXBD MEMBRANE COMPONENT OF PMF-DRIVEN MACROMOLECULE IMPORT SYSTEM"/>
    <property type="match status" value="1"/>
</dbReference>
<feature type="compositionally biased region" description="Low complexity" evidence="14">
    <location>
        <begin position="143"/>
        <end position="162"/>
    </location>
</feature>
<evidence type="ECO:0000256" key="15">
    <source>
        <dbReference type="SAM" id="Phobius"/>
    </source>
</evidence>
<keyword evidence="17" id="KW-1185">Reference proteome</keyword>
<evidence type="ECO:0000256" key="7">
    <source>
        <dbReference type="ARBA" id="ARBA00022475"/>
    </source>
</evidence>
<comment type="subcellular location">
    <subcellularLocation>
        <location evidence="2">Cell inner membrane</location>
        <topology evidence="2">Single-pass type II membrane protein</topology>
    </subcellularLocation>
    <subcellularLocation>
        <location evidence="13">Cell membrane</location>
        <topology evidence="13">Single-pass type II membrane protein</topology>
    </subcellularLocation>
</comment>
<evidence type="ECO:0000256" key="5">
    <source>
        <dbReference type="ARBA" id="ARBA00022090"/>
    </source>
</evidence>
<keyword evidence="6 13" id="KW-0813">Transport</keyword>
<evidence type="ECO:0000256" key="12">
    <source>
        <dbReference type="ARBA" id="ARBA00023136"/>
    </source>
</evidence>
<name>A0ABU4X195_9HYPH</name>
<evidence type="ECO:0000256" key="6">
    <source>
        <dbReference type="ARBA" id="ARBA00022448"/>
    </source>
</evidence>
<feature type="transmembrane region" description="Helical" evidence="15">
    <location>
        <begin position="21"/>
        <end position="42"/>
    </location>
</feature>
<dbReference type="InterPro" id="IPR003400">
    <property type="entry name" value="ExbD"/>
</dbReference>
<keyword evidence="12 15" id="KW-0472">Membrane</keyword>
<dbReference type="Gene3D" id="3.30.420.270">
    <property type="match status" value="1"/>
</dbReference>
<comment type="function">
    <text evidence="1">Involved in the TonB-dependent energy-dependent transport of various receptor-bound substrates.</text>
</comment>
<evidence type="ECO:0000256" key="13">
    <source>
        <dbReference type="RuleBase" id="RU003879"/>
    </source>
</evidence>
<evidence type="ECO:0000256" key="9">
    <source>
        <dbReference type="ARBA" id="ARBA00022692"/>
    </source>
</evidence>
<dbReference type="Pfam" id="PF02472">
    <property type="entry name" value="ExbD"/>
    <property type="match status" value="1"/>
</dbReference>
<dbReference type="PANTHER" id="PTHR30558:SF9">
    <property type="entry name" value="BIOPOLYMER TRANSPORT PROTEIN EXBD"/>
    <property type="match status" value="1"/>
</dbReference>
<keyword evidence="7" id="KW-1003">Cell membrane</keyword>
<accession>A0ABU4X195</accession>
<gene>
    <name evidence="16" type="primary">exbD</name>
    <name evidence="16" type="ORF">RFM51_19540</name>
</gene>
<organism evidence="16 17">
    <name type="scientific">Mesorhizobium australafricanum</name>
    <dbReference type="NCBI Taxonomy" id="3072311"/>
    <lineage>
        <taxon>Bacteria</taxon>
        <taxon>Pseudomonadati</taxon>
        <taxon>Pseudomonadota</taxon>
        <taxon>Alphaproteobacteria</taxon>
        <taxon>Hyphomicrobiales</taxon>
        <taxon>Phyllobacteriaceae</taxon>
        <taxon>Mesorhizobium</taxon>
    </lineage>
</organism>
<dbReference type="NCBIfam" id="TIGR02803">
    <property type="entry name" value="ExbD_1"/>
    <property type="match status" value="1"/>
</dbReference>
<evidence type="ECO:0000256" key="1">
    <source>
        <dbReference type="ARBA" id="ARBA00003540"/>
    </source>
</evidence>
<comment type="subunit">
    <text evidence="4">The accessory proteins ExbB and ExbD seem to form a complex with TonB.</text>
</comment>
<keyword evidence="8" id="KW-0997">Cell inner membrane</keyword>
<comment type="caution">
    <text evidence="16">The sequence shown here is derived from an EMBL/GenBank/DDBJ whole genome shotgun (WGS) entry which is preliminary data.</text>
</comment>
<comment type="similarity">
    <text evidence="3 13">Belongs to the ExbD/TolR family.</text>
</comment>
<evidence type="ECO:0000313" key="16">
    <source>
        <dbReference type="EMBL" id="MDX8441784.1"/>
    </source>
</evidence>
<dbReference type="EMBL" id="JAVIIS010000028">
    <property type="protein sequence ID" value="MDX8441784.1"/>
    <property type="molecule type" value="Genomic_DNA"/>
</dbReference>
<keyword evidence="9 13" id="KW-0812">Transmembrane</keyword>
<evidence type="ECO:0000256" key="2">
    <source>
        <dbReference type="ARBA" id="ARBA00004249"/>
    </source>
</evidence>
<evidence type="ECO:0000313" key="17">
    <source>
        <dbReference type="Proteomes" id="UP001272097"/>
    </source>
</evidence>
<reference evidence="16 17" key="1">
    <citation type="submission" date="2023-08" db="EMBL/GenBank/DDBJ databases">
        <title>Implementing the SeqCode for naming new Mesorhizobium species isolated from Vachellia karroo root nodules.</title>
        <authorList>
            <person name="Van Lill M."/>
        </authorList>
    </citation>
    <scope>NUCLEOTIDE SEQUENCE [LARGE SCALE GENOMIC DNA]</scope>
    <source>
        <strain evidence="16 17">VK3E</strain>
    </source>
</reference>
<protein>
    <recommendedName>
        <fullName evidence="5">Biopolymer transport protein ExbD</fullName>
    </recommendedName>
</protein>
<proteinExistence type="inferred from homology"/>
<evidence type="ECO:0000256" key="11">
    <source>
        <dbReference type="ARBA" id="ARBA00022989"/>
    </source>
</evidence>
<dbReference type="InterPro" id="IPR014170">
    <property type="entry name" value="TonB_ExbD_1"/>
</dbReference>
<keyword evidence="11 15" id="KW-1133">Transmembrane helix</keyword>
<keyword evidence="10 13" id="KW-0653">Protein transport</keyword>
<evidence type="ECO:0000256" key="8">
    <source>
        <dbReference type="ARBA" id="ARBA00022519"/>
    </source>
</evidence>
<dbReference type="RefSeq" id="WP_320215745.1">
    <property type="nucleotide sequence ID" value="NZ_JAVIIS010000028.1"/>
</dbReference>
<evidence type="ECO:0000256" key="14">
    <source>
        <dbReference type="SAM" id="MobiDB-lite"/>
    </source>
</evidence>
<feature type="region of interest" description="Disordered" evidence="14">
    <location>
        <begin position="143"/>
        <end position="168"/>
    </location>
</feature>